<keyword evidence="7" id="KW-0462">Maltose metabolism</keyword>
<comment type="caution">
    <text evidence="12">The sequence shown here is derived from an EMBL/GenBank/DDBJ whole genome shotgun (WGS) entry which is preliminary data.</text>
</comment>
<organism evidence="12 13">
    <name type="scientific">Papiliotrema laurentii</name>
    <name type="common">Cryptococcus laurentii</name>
    <dbReference type="NCBI Taxonomy" id="5418"/>
    <lineage>
        <taxon>Eukaryota</taxon>
        <taxon>Fungi</taxon>
        <taxon>Dikarya</taxon>
        <taxon>Basidiomycota</taxon>
        <taxon>Agaricomycotina</taxon>
        <taxon>Tremellomycetes</taxon>
        <taxon>Tremellales</taxon>
        <taxon>Rhynchogastremaceae</taxon>
        <taxon>Papiliotrema</taxon>
    </lineage>
</organism>
<dbReference type="GO" id="GO:0000023">
    <property type="term" value="P:maltose metabolic process"/>
    <property type="evidence" value="ECO:0007669"/>
    <property type="project" value="UniProtKB-KW"/>
</dbReference>
<reference evidence="12" key="1">
    <citation type="submission" date="2023-02" db="EMBL/GenBank/DDBJ databases">
        <title>Identification and recombinant expression of a fungal hydrolase from Papiliotrema laurentii that hydrolyzes apple cutin and clears colloidal polyester polyurethane.</title>
        <authorList>
            <consortium name="DOE Joint Genome Institute"/>
            <person name="Roman V.A."/>
            <person name="Bojanowski C."/>
            <person name="Crable B.R."/>
            <person name="Wagner D.N."/>
            <person name="Hung C.S."/>
            <person name="Nadeau L.J."/>
            <person name="Schratz L."/>
            <person name="Haridas S."/>
            <person name="Pangilinan J."/>
            <person name="Lipzen A."/>
            <person name="Na H."/>
            <person name="Yan M."/>
            <person name="Ng V."/>
            <person name="Grigoriev I.V."/>
            <person name="Spatafora J.W."/>
            <person name="Barlow D."/>
            <person name="Biffinger J."/>
            <person name="Kelley-Loughnane N."/>
            <person name="Varaljay V.A."/>
            <person name="Crookes-Goodson W.J."/>
        </authorList>
    </citation>
    <scope>NUCLEOTIDE SEQUENCE</scope>
    <source>
        <strain evidence="12">5307AH</strain>
    </source>
</reference>
<evidence type="ECO:0000256" key="1">
    <source>
        <dbReference type="ARBA" id="ARBA00004141"/>
    </source>
</evidence>
<dbReference type="Gene3D" id="1.20.1250.20">
    <property type="entry name" value="MFS general substrate transporter like domains"/>
    <property type="match status" value="1"/>
</dbReference>
<evidence type="ECO:0000256" key="9">
    <source>
        <dbReference type="RuleBase" id="RU003346"/>
    </source>
</evidence>
<feature type="transmembrane region" description="Helical" evidence="10">
    <location>
        <begin position="190"/>
        <end position="209"/>
    </location>
</feature>
<dbReference type="InterPro" id="IPR036259">
    <property type="entry name" value="MFS_trans_sf"/>
</dbReference>
<dbReference type="GO" id="GO:0016020">
    <property type="term" value="C:membrane"/>
    <property type="evidence" value="ECO:0007669"/>
    <property type="project" value="UniProtKB-SubCell"/>
</dbReference>
<gene>
    <name evidence="12" type="ORF">DB88DRAFT_505918</name>
</gene>
<evidence type="ECO:0000256" key="8">
    <source>
        <dbReference type="ARBA" id="ARBA00049119"/>
    </source>
</evidence>
<dbReference type="PANTHER" id="PTHR48022">
    <property type="entry name" value="PLASTIDIC GLUCOSE TRANSPORTER 4"/>
    <property type="match status" value="1"/>
</dbReference>
<keyword evidence="6 10" id="KW-0472">Membrane</keyword>
<feature type="transmembrane region" description="Helical" evidence="10">
    <location>
        <begin position="374"/>
        <end position="394"/>
    </location>
</feature>
<evidence type="ECO:0000256" key="6">
    <source>
        <dbReference type="ARBA" id="ARBA00023136"/>
    </source>
</evidence>
<feature type="transmembrane region" description="Helical" evidence="10">
    <location>
        <begin position="406"/>
        <end position="429"/>
    </location>
</feature>
<dbReference type="SUPFAM" id="SSF103473">
    <property type="entry name" value="MFS general substrate transporter"/>
    <property type="match status" value="1"/>
</dbReference>
<dbReference type="InterPro" id="IPR020846">
    <property type="entry name" value="MFS_dom"/>
</dbReference>
<keyword evidence="5 10" id="KW-1133">Transmembrane helix</keyword>
<evidence type="ECO:0000256" key="10">
    <source>
        <dbReference type="SAM" id="Phobius"/>
    </source>
</evidence>
<evidence type="ECO:0000256" key="7">
    <source>
        <dbReference type="ARBA" id="ARBA00026248"/>
    </source>
</evidence>
<feature type="transmembrane region" description="Helical" evidence="10">
    <location>
        <begin position="476"/>
        <end position="492"/>
    </location>
</feature>
<evidence type="ECO:0000256" key="3">
    <source>
        <dbReference type="ARBA" id="ARBA00022448"/>
    </source>
</evidence>
<feature type="transmembrane region" description="Helical" evidence="10">
    <location>
        <begin position="156"/>
        <end position="178"/>
    </location>
</feature>
<feature type="transmembrane region" description="Helical" evidence="10">
    <location>
        <begin position="229"/>
        <end position="250"/>
    </location>
</feature>
<dbReference type="InterPro" id="IPR003663">
    <property type="entry name" value="Sugar/inositol_transpt"/>
</dbReference>
<protein>
    <submittedName>
        <fullName evidence="12">General alpha-glucoside permease</fullName>
    </submittedName>
</protein>
<feature type="transmembrane region" description="Helical" evidence="10">
    <location>
        <begin position="311"/>
        <end position="329"/>
    </location>
</feature>
<evidence type="ECO:0000256" key="2">
    <source>
        <dbReference type="ARBA" id="ARBA00010992"/>
    </source>
</evidence>
<dbReference type="Pfam" id="PF00083">
    <property type="entry name" value="Sugar_tr"/>
    <property type="match status" value="1"/>
</dbReference>
<comment type="catalytic activity">
    <reaction evidence="8">
        <text>myo-inositol(out) + H(+)(out) = myo-inositol(in) + H(+)(in)</text>
        <dbReference type="Rhea" id="RHEA:60364"/>
        <dbReference type="ChEBI" id="CHEBI:15378"/>
        <dbReference type="ChEBI" id="CHEBI:17268"/>
    </reaction>
</comment>
<dbReference type="InterPro" id="IPR005828">
    <property type="entry name" value="MFS_sugar_transport-like"/>
</dbReference>
<evidence type="ECO:0000313" key="12">
    <source>
        <dbReference type="EMBL" id="KAK1922399.1"/>
    </source>
</evidence>
<dbReference type="AlphaFoldDB" id="A0AAD9CUR1"/>
<feature type="transmembrane region" description="Helical" evidence="10">
    <location>
        <begin position="441"/>
        <end position="464"/>
    </location>
</feature>
<feature type="domain" description="Major facilitator superfamily (MFS) profile" evidence="11">
    <location>
        <begin position="55"/>
        <end position="498"/>
    </location>
</feature>
<dbReference type="EMBL" id="JAODAN010000008">
    <property type="protein sequence ID" value="KAK1922399.1"/>
    <property type="molecule type" value="Genomic_DNA"/>
</dbReference>
<evidence type="ECO:0000313" key="13">
    <source>
        <dbReference type="Proteomes" id="UP001182556"/>
    </source>
</evidence>
<evidence type="ECO:0000256" key="5">
    <source>
        <dbReference type="ARBA" id="ARBA00022989"/>
    </source>
</evidence>
<accession>A0AAD9CUR1</accession>
<keyword evidence="3 9" id="KW-0813">Transport</keyword>
<sequence>MEKVTADTSHLETVKAHLGSGNFDELISDAQQHQDAEHSMTLKVAVKRYPKAIMWSVILSCAIIMEGFDLVLISSLFAQPQFQRKYGVPLPDGTYTIESKWQIALNLAVQAGSIIGLTINGWASERFGYRKTICAALVLMIAVIFIPFFAQNIETLFAGQLIAGIPWGIFQTLSTAYASEVVPVCLRHYLTAYVNLCWVMGQLISSGVLRGVLNWQADWAFRVPFALQWLWPPLILVPCIFAPDSPWWLVRRGRLEDARKALQRLRTDPSPEELDQQIAFMQHTNELERSVAEGTSYLACFRGVDLRRTEVAVGAWVAQNWCGSAFMGYSTYFLERAGLDTSHAFSMSIGQYALGAVGTIASWWLMTYIGRRKLYLTGFGIQTVLLLIIGGLGFASRSSMGPSWAIGALLLIYTAVYDGTVGPVCYAIVAECSSTRLRAKTVVIARICYNIAGAVNVVKMPYFLNPDELNWGGKTGLYWGGLCFLCFVWTYFRCPEMKGRTYGELEILFESKTSARKFSSTLVDQFAGSREIADAKGIENFEGEKKEQGSPSLGG</sequence>
<evidence type="ECO:0000259" key="11">
    <source>
        <dbReference type="PROSITE" id="PS50850"/>
    </source>
</evidence>
<feature type="transmembrane region" description="Helical" evidence="10">
    <location>
        <begin position="101"/>
        <end position="120"/>
    </location>
</feature>
<dbReference type="InterPro" id="IPR050360">
    <property type="entry name" value="MFS_Sugar_Transporters"/>
</dbReference>
<feature type="transmembrane region" description="Helical" evidence="10">
    <location>
        <begin position="52"/>
        <end position="78"/>
    </location>
</feature>
<keyword evidence="4 10" id="KW-0812">Transmembrane</keyword>
<comment type="subcellular location">
    <subcellularLocation>
        <location evidence="1">Membrane</location>
        <topology evidence="1">Multi-pass membrane protein</topology>
    </subcellularLocation>
</comment>
<proteinExistence type="inferred from homology"/>
<evidence type="ECO:0000256" key="4">
    <source>
        <dbReference type="ARBA" id="ARBA00022692"/>
    </source>
</evidence>
<dbReference type="InterPro" id="IPR005829">
    <property type="entry name" value="Sugar_transporter_CS"/>
</dbReference>
<feature type="transmembrane region" description="Helical" evidence="10">
    <location>
        <begin position="349"/>
        <end position="367"/>
    </location>
</feature>
<dbReference type="FunFam" id="1.20.1250.20:FF:000149">
    <property type="entry name" value="MFS transporter, SP family, general alpha glucoside:H+ symporter"/>
    <property type="match status" value="1"/>
</dbReference>
<dbReference type="NCBIfam" id="TIGR00879">
    <property type="entry name" value="SP"/>
    <property type="match status" value="1"/>
</dbReference>
<feature type="transmembrane region" description="Helical" evidence="10">
    <location>
        <begin position="132"/>
        <end position="150"/>
    </location>
</feature>
<dbReference type="Proteomes" id="UP001182556">
    <property type="component" value="Unassembled WGS sequence"/>
</dbReference>
<comment type="similarity">
    <text evidence="2 9">Belongs to the major facilitator superfamily. Sugar transporter (TC 2.A.1.1) family.</text>
</comment>
<name>A0AAD9CUR1_PAPLA</name>
<dbReference type="GO" id="GO:0005351">
    <property type="term" value="F:carbohydrate:proton symporter activity"/>
    <property type="evidence" value="ECO:0007669"/>
    <property type="project" value="TreeGrafter"/>
</dbReference>
<keyword evidence="13" id="KW-1185">Reference proteome</keyword>
<dbReference type="PROSITE" id="PS00217">
    <property type="entry name" value="SUGAR_TRANSPORT_2"/>
    <property type="match status" value="1"/>
</dbReference>
<dbReference type="PROSITE" id="PS50850">
    <property type="entry name" value="MFS"/>
    <property type="match status" value="1"/>
</dbReference>
<dbReference type="PANTHER" id="PTHR48022:SF5">
    <property type="entry name" value="ALPHA-GLUCOSIDES PERMEASE MPH2-RELATED"/>
    <property type="match status" value="1"/>
</dbReference>